<name>A0ABQ8K087_9APHY</name>
<organism evidence="2 3">
    <name type="scientific">Rhodofomes roseus</name>
    <dbReference type="NCBI Taxonomy" id="34475"/>
    <lineage>
        <taxon>Eukaryota</taxon>
        <taxon>Fungi</taxon>
        <taxon>Dikarya</taxon>
        <taxon>Basidiomycota</taxon>
        <taxon>Agaricomycotina</taxon>
        <taxon>Agaricomycetes</taxon>
        <taxon>Polyporales</taxon>
        <taxon>Rhodofomes</taxon>
    </lineage>
</organism>
<feature type="compositionally biased region" description="Acidic residues" evidence="1">
    <location>
        <begin position="317"/>
        <end position="327"/>
    </location>
</feature>
<accession>A0ABQ8K087</accession>
<sequence length="385" mass="40949">ERADPWDGVFRKPVPAPAGAPLWFADPPQAALHSVLGMHDAEDGGVYRCIDCGHEIWDGTCSACGRVYPGHRHRLHHPWDEDGDGDESDSDGEDGAGMVGWLDGMLPRGLWWGAGAHGGADGEGDEDGEEDGDGDGDEGDVTDVDDEEGFVQGFMPVVRTRLFGGLGSGSEGEGEGEDDEAGYESSFIDDEGAEEGLTGEWPRASPPPDDQDGIADDGGAGEEDGEEEDGGEYVPSALARRSQFVVHSDEEEDTPSEDDGGDSGSDDGLANAVADRERYIYGDDGSVSRNLVCSSSPIHVYSDEDDVADEGHFPLYDDEFAGSEDGDEHSGAPVEPIEGHWDDEVEVEVGDDEEVEHFGYGDEESVHGDDGPASGDEYEYGDALW</sequence>
<dbReference type="RefSeq" id="XP_047772986.1">
    <property type="nucleotide sequence ID" value="XM_047921909.1"/>
</dbReference>
<evidence type="ECO:0000256" key="1">
    <source>
        <dbReference type="SAM" id="MobiDB-lite"/>
    </source>
</evidence>
<feature type="region of interest" description="Disordered" evidence="1">
    <location>
        <begin position="79"/>
        <end position="100"/>
    </location>
</feature>
<feature type="region of interest" description="Disordered" evidence="1">
    <location>
        <begin position="113"/>
        <end position="144"/>
    </location>
</feature>
<feature type="non-terminal residue" evidence="2">
    <location>
        <position position="1"/>
    </location>
</feature>
<feature type="region of interest" description="Disordered" evidence="1">
    <location>
        <begin position="317"/>
        <end position="339"/>
    </location>
</feature>
<proteinExistence type="predicted"/>
<dbReference type="GeneID" id="72002641"/>
<feature type="compositionally biased region" description="Acidic residues" evidence="1">
    <location>
        <begin position="376"/>
        <end position="385"/>
    </location>
</feature>
<dbReference type="Proteomes" id="UP000814176">
    <property type="component" value="Unassembled WGS sequence"/>
</dbReference>
<feature type="region of interest" description="Disordered" evidence="1">
    <location>
        <begin position="162"/>
        <end position="287"/>
    </location>
</feature>
<feature type="compositionally biased region" description="Acidic residues" evidence="1">
    <location>
        <begin position="209"/>
        <end position="231"/>
    </location>
</feature>
<gene>
    <name evidence="2" type="ORF">C8Q71DRAFT_727976</name>
</gene>
<evidence type="ECO:0000313" key="2">
    <source>
        <dbReference type="EMBL" id="KAH9829530.1"/>
    </source>
</evidence>
<reference evidence="2 3" key="1">
    <citation type="journal article" date="2021" name="Environ. Microbiol.">
        <title>Gene family expansions and transcriptome signatures uncover fungal adaptations to wood decay.</title>
        <authorList>
            <person name="Hage H."/>
            <person name="Miyauchi S."/>
            <person name="Viragh M."/>
            <person name="Drula E."/>
            <person name="Min B."/>
            <person name="Chaduli D."/>
            <person name="Navarro D."/>
            <person name="Favel A."/>
            <person name="Norest M."/>
            <person name="Lesage-Meessen L."/>
            <person name="Balint B."/>
            <person name="Merenyi Z."/>
            <person name="de Eugenio L."/>
            <person name="Morin E."/>
            <person name="Martinez A.T."/>
            <person name="Baldrian P."/>
            <person name="Stursova M."/>
            <person name="Martinez M.J."/>
            <person name="Novotny C."/>
            <person name="Magnuson J.K."/>
            <person name="Spatafora J.W."/>
            <person name="Maurice S."/>
            <person name="Pangilinan J."/>
            <person name="Andreopoulos W."/>
            <person name="LaButti K."/>
            <person name="Hundley H."/>
            <person name="Na H."/>
            <person name="Kuo A."/>
            <person name="Barry K."/>
            <person name="Lipzen A."/>
            <person name="Henrissat B."/>
            <person name="Riley R."/>
            <person name="Ahrendt S."/>
            <person name="Nagy L.G."/>
            <person name="Grigoriev I.V."/>
            <person name="Martin F."/>
            <person name="Rosso M.N."/>
        </authorList>
    </citation>
    <scope>NUCLEOTIDE SEQUENCE [LARGE SCALE GENOMIC DNA]</scope>
    <source>
        <strain evidence="2 3">CIRM-BRFM 1785</strain>
    </source>
</reference>
<dbReference type="EMBL" id="JADCUA010000037">
    <property type="protein sequence ID" value="KAH9829530.1"/>
    <property type="molecule type" value="Genomic_DNA"/>
</dbReference>
<feature type="compositionally biased region" description="Acidic residues" evidence="1">
    <location>
        <begin position="249"/>
        <end position="265"/>
    </location>
</feature>
<evidence type="ECO:0008006" key="4">
    <source>
        <dbReference type="Google" id="ProtNLM"/>
    </source>
</evidence>
<feature type="region of interest" description="Disordered" evidence="1">
    <location>
        <begin position="359"/>
        <end position="385"/>
    </location>
</feature>
<feature type="compositionally biased region" description="Acidic residues" evidence="1">
    <location>
        <begin position="122"/>
        <end position="144"/>
    </location>
</feature>
<protein>
    <recommendedName>
        <fullName evidence="4">C2H2-type domain-containing protein</fullName>
    </recommendedName>
</protein>
<keyword evidence="3" id="KW-1185">Reference proteome</keyword>
<evidence type="ECO:0000313" key="3">
    <source>
        <dbReference type="Proteomes" id="UP000814176"/>
    </source>
</evidence>
<feature type="compositionally biased region" description="Acidic residues" evidence="1">
    <location>
        <begin position="81"/>
        <end position="94"/>
    </location>
</feature>
<feature type="compositionally biased region" description="Acidic residues" evidence="1">
    <location>
        <begin position="172"/>
        <end position="194"/>
    </location>
</feature>
<feature type="compositionally biased region" description="Basic and acidic residues" evidence="1">
    <location>
        <begin position="359"/>
        <end position="370"/>
    </location>
</feature>
<comment type="caution">
    <text evidence="2">The sequence shown here is derived from an EMBL/GenBank/DDBJ whole genome shotgun (WGS) entry which is preliminary data.</text>
</comment>